<gene>
    <name evidence="2" type="ORF">V5J35_003327</name>
</gene>
<evidence type="ECO:0000313" key="2">
    <source>
        <dbReference type="EMBL" id="MET4758135.1"/>
    </source>
</evidence>
<comment type="caution">
    <text evidence="2">The sequence shown here is derived from an EMBL/GenBank/DDBJ whole genome shotgun (WGS) entry which is preliminary data.</text>
</comment>
<organism evidence="2 3">
    <name type="scientific">Endozoicomonas lisbonensis</name>
    <dbReference type="NCBI Taxonomy" id="3120522"/>
    <lineage>
        <taxon>Bacteria</taxon>
        <taxon>Pseudomonadati</taxon>
        <taxon>Pseudomonadota</taxon>
        <taxon>Gammaproteobacteria</taxon>
        <taxon>Oceanospirillales</taxon>
        <taxon>Endozoicomonadaceae</taxon>
        <taxon>Endozoicomonas</taxon>
    </lineage>
</organism>
<protein>
    <submittedName>
        <fullName evidence="2">AmmeMemoRadiSam system protein A</fullName>
    </submittedName>
</protein>
<dbReference type="InterPro" id="IPR036071">
    <property type="entry name" value="AMMECR1_dom_sf"/>
</dbReference>
<dbReference type="Proteomes" id="UP001549366">
    <property type="component" value="Unassembled WGS sequence"/>
</dbReference>
<sequence length="195" mass="22196">MERQGFTAMELSLPQQKELLRLARKTIADSCRQGLPPETPEGNFPPVFYEHRATFVTLQKQGDLRGCIGSLEVRRPLIEDIIYNAFAAAFRDTRFQPVSQAELTEIDVEISILSPLSEMSVSSEDDLLQQLIPGQDGLVIENAIYRATFLPQVWEQLPAAKQFLQHLKQKAGIPLDIWPDDMKCSRYSCLKFKEK</sequence>
<accession>A0ABV2SK49</accession>
<dbReference type="InterPro" id="IPR027485">
    <property type="entry name" value="AMMECR1_N"/>
</dbReference>
<dbReference type="NCBIfam" id="TIGR00296">
    <property type="entry name" value="TIGR00296 family protein"/>
    <property type="match status" value="1"/>
</dbReference>
<evidence type="ECO:0000259" key="1">
    <source>
        <dbReference type="PROSITE" id="PS51112"/>
    </source>
</evidence>
<dbReference type="Gene3D" id="3.30.1490.150">
    <property type="entry name" value="Hypothetical protein ph0010, domain 2"/>
    <property type="match status" value="1"/>
</dbReference>
<dbReference type="InterPro" id="IPR023473">
    <property type="entry name" value="AMMECR1"/>
</dbReference>
<reference evidence="2 3" key="1">
    <citation type="submission" date="2024-06" db="EMBL/GenBank/DDBJ databases">
        <title>Genomic Encyclopedia of Type Strains, Phase V (KMG-V): Genome sequencing to study the core and pangenomes of soil and plant-associated prokaryotes.</title>
        <authorList>
            <person name="Whitman W."/>
        </authorList>
    </citation>
    <scope>NUCLEOTIDE SEQUENCE [LARGE SCALE GENOMIC DNA]</scope>
    <source>
        <strain evidence="2 3">NE40</strain>
    </source>
</reference>
<dbReference type="EMBL" id="JBEWTB010000002">
    <property type="protein sequence ID" value="MET4758135.1"/>
    <property type="molecule type" value="Genomic_DNA"/>
</dbReference>
<name>A0ABV2SK49_9GAMM</name>
<dbReference type="PANTHER" id="PTHR13016">
    <property type="entry name" value="AMMECR1 HOMOLOG"/>
    <property type="match status" value="1"/>
</dbReference>
<proteinExistence type="predicted"/>
<dbReference type="SUPFAM" id="SSF143447">
    <property type="entry name" value="AMMECR1-like"/>
    <property type="match status" value="1"/>
</dbReference>
<dbReference type="InterPro" id="IPR027623">
    <property type="entry name" value="AmmeMemoSam_A"/>
</dbReference>
<dbReference type="InterPro" id="IPR002733">
    <property type="entry name" value="AMMECR1_domain"/>
</dbReference>
<keyword evidence="3" id="KW-1185">Reference proteome</keyword>
<dbReference type="Pfam" id="PF01871">
    <property type="entry name" value="AMMECR1"/>
    <property type="match status" value="1"/>
</dbReference>
<dbReference type="NCBIfam" id="TIGR04335">
    <property type="entry name" value="AmmeMemoSam_A"/>
    <property type="match status" value="1"/>
</dbReference>
<evidence type="ECO:0000313" key="3">
    <source>
        <dbReference type="Proteomes" id="UP001549366"/>
    </source>
</evidence>
<feature type="domain" description="AMMECR1" evidence="1">
    <location>
        <begin position="14"/>
        <end position="195"/>
    </location>
</feature>
<dbReference type="PANTHER" id="PTHR13016:SF0">
    <property type="entry name" value="AMME SYNDROME CANDIDATE GENE 1 PROTEIN"/>
    <property type="match status" value="1"/>
</dbReference>
<dbReference type="Gene3D" id="3.30.700.20">
    <property type="entry name" value="Hypothetical protein ph0010, domain 1"/>
    <property type="match status" value="1"/>
</dbReference>
<dbReference type="PROSITE" id="PS51112">
    <property type="entry name" value="AMMECR1"/>
    <property type="match status" value="1"/>
</dbReference>